<comment type="caution">
    <text evidence="1">The sequence shown here is derived from an EMBL/GenBank/DDBJ whole genome shotgun (WGS) entry which is preliminary data.</text>
</comment>
<keyword evidence="2" id="KW-1185">Reference proteome</keyword>
<dbReference type="EMBL" id="WRXN01000001">
    <property type="protein sequence ID" value="MVT07756.1"/>
    <property type="molecule type" value="Genomic_DNA"/>
</dbReference>
<organism evidence="1 2">
    <name type="scientific">Chitinophaga tropicalis</name>
    <dbReference type="NCBI Taxonomy" id="2683588"/>
    <lineage>
        <taxon>Bacteria</taxon>
        <taxon>Pseudomonadati</taxon>
        <taxon>Bacteroidota</taxon>
        <taxon>Chitinophagia</taxon>
        <taxon>Chitinophagales</taxon>
        <taxon>Chitinophagaceae</taxon>
        <taxon>Chitinophaga</taxon>
    </lineage>
</organism>
<dbReference type="AlphaFoldDB" id="A0A7K1U0D3"/>
<dbReference type="Proteomes" id="UP000461730">
    <property type="component" value="Unassembled WGS sequence"/>
</dbReference>
<sequence>MFDVVEFSADNFAQALSTDITPPEVIKGKSHFVYLMHYLRPRTEVNAKTIVIEQNYISKDYLHDYADYYSLCFEPYKKVCKRVHLFKNKFSDKQFRNILLSNDPKKQDAFWDNYLGYIVVKPIPVTVIGTTILKTYPHSDRFTGRNYWGLKDYTVHVFGVKRVIRSLVFQEQDKVTAACATTAIWSTLSKVFHDTQSSLKSPSEITRDADKMSQDGSRLFPNKGLSVLQICQAIERAGLVCEVLHTEMDENNHGITTNSYLKELVRAYSSIGIPIIVILQVMGQYHAITLVGHRHQGPSENPSRDKIAFASDNIDRLYAHDDQWGPFARIKFQDERQLVTPWNEIKGATSLIYATDVIVSLYPKIRINYEDIKCIVVALHGIFTQFLKSKAKKGWSWDIRLEYSENYKREVKNLRLDADVTLGLITQSLPRFIWVVTCYGGKERLVDFTFDATGVITGMVGLRVLTFVEVLKTQLHTFIENNEDLLSDYYDKPSASLYRKWLLRETI</sequence>
<reference evidence="1 2" key="1">
    <citation type="submission" date="2019-12" db="EMBL/GenBank/DDBJ databases">
        <title>Chitinophaga sp. strain ysch24 (GDMCC 1.1355), whole genome shotgun sequence.</title>
        <authorList>
            <person name="Zhang X."/>
        </authorList>
    </citation>
    <scope>NUCLEOTIDE SEQUENCE [LARGE SCALE GENOMIC DNA]</scope>
    <source>
        <strain evidence="2">ysch24</strain>
    </source>
</reference>
<name>A0A7K1U0D3_9BACT</name>
<accession>A0A7K1U0D3</accession>
<evidence type="ECO:0000313" key="2">
    <source>
        <dbReference type="Proteomes" id="UP000461730"/>
    </source>
</evidence>
<gene>
    <name evidence="1" type="ORF">GO493_05745</name>
</gene>
<dbReference type="RefSeq" id="WP_157305136.1">
    <property type="nucleotide sequence ID" value="NZ_WRXN01000001.1"/>
</dbReference>
<evidence type="ECO:0000313" key="1">
    <source>
        <dbReference type="EMBL" id="MVT07756.1"/>
    </source>
</evidence>
<proteinExistence type="predicted"/>
<protein>
    <submittedName>
        <fullName evidence="1">Uncharacterized protein</fullName>
    </submittedName>
</protein>